<dbReference type="Gene3D" id="1.10.60.30">
    <property type="entry name" value="PSPTO4464-like domains"/>
    <property type="match status" value="2"/>
</dbReference>
<keyword evidence="8" id="KW-1185">Reference proteome</keyword>
<reference evidence="7 8" key="1">
    <citation type="submission" date="2016-11" db="EMBL/GenBank/DDBJ databases">
        <authorList>
            <person name="Jaros S."/>
            <person name="Januszkiewicz K."/>
            <person name="Wedrychowicz H."/>
        </authorList>
    </citation>
    <scope>NUCLEOTIDE SEQUENCE [LARGE SCALE GENOMIC DNA]</scope>
    <source>
        <strain evidence="7 8">DSM 16112</strain>
    </source>
</reference>
<evidence type="ECO:0000256" key="2">
    <source>
        <dbReference type="ARBA" id="ARBA00022517"/>
    </source>
</evidence>
<evidence type="ECO:0000313" key="8">
    <source>
        <dbReference type="Proteomes" id="UP000184327"/>
    </source>
</evidence>
<dbReference type="AlphaFoldDB" id="A0A1M5DGI0"/>
<keyword evidence="3 5" id="KW-0699">rRNA-binding</keyword>
<keyword evidence="4 5" id="KW-0694">RNA-binding</keyword>
<comment type="function">
    <text evidence="5">Member of a network of 50S ribosomal subunit biogenesis factors which assembles along the 30S-50S interface, preventing incorrect 23S rRNA structures from forming. Promotes peptidyl transferase center (PTC) maturation.</text>
</comment>
<comment type="subcellular location">
    <subcellularLocation>
        <location evidence="5">Cytoplasm</location>
    </subcellularLocation>
    <text evidence="5">Associates with late stage pre-50S ribosomal subunits.</text>
</comment>
<dbReference type="HAMAP" id="MF_00765">
    <property type="entry name" value="DarP"/>
    <property type="match status" value="1"/>
</dbReference>
<dbReference type="CDD" id="cd16331">
    <property type="entry name" value="YjgA-like"/>
    <property type="match status" value="1"/>
</dbReference>
<evidence type="ECO:0000256" key="5">
    <source>
        <dbReference type="HAMAP-Rule" id="MF_00765"/>
    </source>
</evidence>
<feature type="region of interest" description="Disordered" evidence="6">
    <location>
        <begin position="203"/>
        <end position="224"/>
    </location>
</feature>
<dbReference type="NCBIfam" id="NF003593">
    <property type="entry name" value="PRK05255.1-1"/>
    <property type="match status" value="1"/>
</dbReference>
<dbReference type="GO" id="GO:0043022">
    <property type="term" value="F:ribosome binding"/>
    <property type="evidence" value="ECO:0007669"/>
    <property type="project" value="UniProtKB-UniRule"/>
</dbReference>
<evidence type="ECO:0000256" key="6">
    <source>
        <dbReference type="SAM" id="MobiDB-lite"/>
    </source>
</evidence>
<dbReference type="PANTHER" id="PTHR38101:SF1">
    <property type="entry name" value="UPF0307 PROTEIN YJGA"/>
    <property type="match status" value="1"/>
</dbReference>
<dbReference type="OrthoDB" id="5293604at2"/>
<dbReference type="SUPFAM" id="SSF158710">
    <property type="entry name" value="PSPTO4464-like"/>
    <property type="match status" value="1"/>
</dbReference>
<organism evidence="7 8">
    <name type="scientific">Lampropedia hyalina DSM 16112</name>
    <dbReference type="NCBI Taxonomy" id="1122156"/>
    <lineage>
        <taxon>Bacteria</taxon>
        <taxon>Pseudomonadati</taxon>
        <taxon>Pseudomonadota</taxon>
        <taxon>Betaproteobacteria</taxon>
        <taxon>Burkholderiales</taxon>
        <taxon>Comamonadaceae</taxon>
        <taxon>Lampropedia</taxon>
    </lineage>
</organism>
<evidence type="ECO:0000256" key="4">
    <source>
        <dbReference type="ARBA" id="ARBA00022884"/>
    </source>
</evidence>
<dbReference type="EMBL" id="FQUZ01000033">
    <property type="protein sequence ID" value="SHF66070.1"/>
    <property type="molecule type" value="Genomic_DNA"/>
</dbReference>
<dbReference type="InterPro" id="IPR006839">
    <property type="entry name" value="DarP"/>
</dbReference>
<proteinExistence type="inferred from homology"/>
<comment type="similarity">
    <text evidence="5">Belongs to the DarP family.</text>
</comment>
<evidence type="ECO:0000256" key="3">
    <source>
        <dbReference type="ARBA" id="ARBA00022730"/>
    </source>
</evidence>
<keyword evidence="2 5" id="KW-0690">Ribosome biogenesis</keyword>
<evidence type="ECO:0000256" key="1">
    <source>
        <dbReference type="ARBA" id="ARBA00022490"/>
    </source>
</evidence>
<evidence type="ECO:0000313" key="7">
    <source>
        <dbReference type="EMBL" id="SHF66070.1"/>
    </source>
</evidence>
<feature type="compositionally biased region" description="Basic and acidic residues" evidence="6">
    <location>
        <begin position="208"/>
        <end position="224"/>
    </location>
</feature>
<protein>
    <recommendedName>
        <fullName evidence="5">Dual-action ribosomal maturation protein DarP</fullName>
    </recommendedName>
    <alternativeName>
        <fullName evidence="5">Large ribosomal subunit assembly factor DarP</fullName>
    </alternativeName>
</protein>
<gene>
    <name evidence="5" type="primary">darP</name>
    <name evidence="7" type="ORF">SAMN02745117_02381</name>
</gene>
<dbReference type="STRING" id="1122156.SAMN02745117_02381"/>
<dbReference type="GO" id="GO:0005829">
    <property type="term" value="C:cytosol"/>
    <property type="evidence" value="ECO:0007669"/>
    <property type="project" value="TreeGrafter"/>
</dbReference>
<dbReference type="RefSeq" id="WP_073356895.1">
    <property type="nucleotide sequence ID" value="NZ_FQUZ01000033.1"/>
</dbReference>
<dbReference type="PANTHER" id="PTHR38101">
    <property type="entry name" value="UPF0307 PROTEIN YJGA"/>
    <property type="match status" value="1"/>
</dbReference>
<dbReference type="Pfam" id="PF04751">
    <property type="entry name" value="DarP"/>
    <property type="match status" value="1"/>
</dbReference>
<dbReference type="GO" id="GO:1902626">
    <property type="term" value="P:assembly of large subunit precursor of preribosome"/>
    <property type="evidence" value="ECO:0007669"/>
    <property type="project" value="UniProtKB-UniRule"/>
</dbReference>
<dbReference type="Proteomes" id="UP000184327">
    <property type="component" value="Unassembled WGS sequence"/>
</dbReference>
<sequence length="224" mass="25639">MSRKPKKGYFVRGHFVAEGSEEDLQLKAELKGTDVSKTDRKRESEELQTLGQSLLSLRGDLFRALPLPDSLVEALHEADRISNFEGKRRQMQFVGKLMRKLDDEVIEAIRAALDIQRNGSAEEKLTLHQAEAWRERLLGEDHALTEWLEAYPHSDVQQLRTLIRQARKDDATTAADVSQGKAPRKGKAYRELFQLVQQALRNNQTQSEDARHWDTATDAPHWAE</sequence>
<accession>A0A1M5DGI0</accession>
<keyword evidence="1 5" id="KW-0963">Cytoplasm</keyword>
<dbReference type="InterPro" id="IPR023153">
    <property type="entry name" value="DarP_sf"/>
</dbReference>
<name>A0A1M5DGI0_9BURK</name>
<dbReference type="GO" id="GO:0019843">
    <property type="term" value="F:rRNA binding"/>
    <property type="evidence" value="ECO:0007669"/>
    <property type="project" value="UniProtKB-UniRule"/>
</dbReference>